<evidence type="ECO:0000313" key="3">
    <source>
        <dbReference type="Proteomes" id="UP000265618"/>
    </source>
</evidence>
<name>A0A9K3CQD0_9EUKA</name>
<dbReference type="EMBL" id="BDIP01000167">
    <property type="protein sequence ID" value="GIQ80423.1"/>
    <property type="molecule type" value="Genomic_DNA"/>
</dbReference>
<proteinExistence type="predicted"/>
<protein>
    <submittedName>
        <fullName evidence="2">Uncharacterized protein</fullName>
    </submittedName>
</protein>
<evidence type="ECO:0000256" key="1">
    <source>
        <dbReference type="SAM" id="MobiDB-lite"/>
    </source>
</evidence>
<dbReference type="AlphaFoldDB" id="A0A9K3CQD0"/>
<dbReference type="Proteomes" id="UP000265618">
    <property type="component" value="Unassembled WGS sequence"/>
</dbReference>
<keyword evidence="3" id="KW-1185">Reference proteome</keyword>
<evidence type="ECO:0000313" key="2">
    <source>
        <dbReference type="EMBL" id="GIQ80423.1"/>
    </source>
</evidence>
<organism evidence="2 3">
    <name type="scientific">Kipferlia bialata</name>
    <dbReference type="NCBI Taxonomy" id="797122"/>
    <lineage>
        <taxon>Eukaryota</taxon>
        <taxon>Metamonada</taxon>
        <taxon>Carpediemonas-like organisms</taxon>
        <taxon>Kipferlia</taxon>
    </lineage>
</organism>
<sequence>MGVPGLASTVKDHVKADRSNPPMSLSTCVEGMQGQQAPQTPIKVYLDTNNYLLHDGFVGAYLRQSVFPSISRALLPWECLKAVLPEALPSASALRSLCQSLDTSPIEQQLDQSLMEAKADELLSLLHGPLFRLASLSNRIPTADTIRRWARTKQETRCLDAVSVINAVLSVASEVDRRVSEIVDRESEPRPPPSLSWVERERGKAREVGLVLKAEVMRHANSSSDSVTKWAAQVTESLRV</sequence>
<gene>
    <name evidence="2" type="ORF">KIPB_001222</name>
</gene>
<reference evidence="2 3" key="1">
    <citation type="journal article" date="2018" name="PLoS ONE">
        <title>The draft genome of Kipferlia bialata reveals reductive genome evolution in fornicate parasites.</title>
        <authorList>
            <person name="Tanifuji G."/>
            <person name="Takabayashi S."/>
            <person name="Kume K."/>
            <person name="Takagi M."/>
            <person name="Nakayama T."/>
            <person name="Kamikawa R."/>
            <person name="Inagaki Y."/>
            <person name="Hashimoto T."/>
        </authorList>
    </citation>
    <scope>NUCLEOTIDE SEQUENCE [LARGE SCALE GENOMIC DNA]</scope>
    <source>
        <strain evidence="2">NY0173</strain>
    </source>
</reference>
<accession>A0A9K3CQD0</accession>
<comment type="caution">
    <text evidence="2">The sequence shown here is derived from an EMBL/GenBank/DDBJ whole genome shotgun (WGS) entry which is preliminary data.</text>
</comment>
<feature type="region of interest" description="Disordered" evidence="1">
    <location>
        <begin position="1"/>
        <end position="22"/>
    </location>
</feature>